<comment type="caution">
    <text evidence="7">The sequence shown here is derived from an EMBL/GenBank/DDBJ whole genome shotgun (WGS) entry which is preliminary data.</text>
</comment>
<feature type="transmembrane region" description="Helical" evidence="6">
    <location>
        <begin position="6"/>
        <end position="24"/>
    </location>
</feature>
<protein>
    <submittedName>
        <fullName evidence="7">Uncharacterized protein</fullName>
    </submittedName>
</protein>
<organism evidence="7 9">
    <name type="scientific">Pectobacterium wasabiae</name>
    <dbReference type="NCBI Taxonomy" id="55208"/>
    <lineage>
        <taxon>Bacteria</taxon>
        <taxon>Pseudomonadati</taxon>
        <taxon>Pseudomonadota</taxon>
        <taxon>Gammaproteobacteria</taxon>
        <taxon>Enterobacterales</taxon>
        <taxon>Pectobacteriaceae</taxon>
        <taxon>Pectobacterium</taxon>
    </lineage>
</organism>
<evidence type="ECO:0000256" key="1">
    <source>
        <dbReference type="ARBA" id="ARBA00004162"/>
    </source>
</evidence>
<dbReference type="EMBL" id="JQOH01000002">
    <property type="protein sequence ID" value="KGA30069.1"/>
    <property type="molecule type" value="Genomic_DNA"/>
</dbReference>
<dbReference type="Proteomes" id="UP000029257">
    <property type="component" value="Unassembled WGS sequence"/>
</dbReference>
<dbReference type="EMBL" id="JQHP01000001">
    <property type="protein sequence ID" value="KFX09867.1"/>
    <property type="molecule type" value="Genomic_DNA"/>
</dbReference>
<dbReference type="Pfam" id="PF13974">
    <property type="entry name" value="YebO"/>
    <property type="match status" value="1"/>
</dbReference>
<keyword evidence="3 6" id="KW-0812">Transmembrane</keyword>
<evidence type="ECO:0000313" key="7">
    <source>
        <dbReference type="EMBL" id="KFX09867.1"/>
    </source>
</evidence>
<sequence length="78" mass="9058">MSTSGWIIVFLVARVIDLFIWYLLNRSSVRANEQIKILQEINEKQSAQLELLTSIVHKKDGPEKDYLEEARRRAGLTD</sequence>
<gene>
    <name evidence="7" type="ORF">JV38_02795</name>
    <name evidence="8" type="ORF">KU73_06520</name>
</gene>
<evidence type="ECO:0000256" key="3">
    <source>
        <dbReference type="ARBA" id="ARBA00022692"/>
    </source>
</evidence>
<keyword evidence="4 6" id="KW-1133">Transmembrane helix</keyword>
<keyword evidence="5 6" id="KW-0472">Membrane</keyword>
<dbReference type="AlphaFoldDB" id="A0AAW3EM36"/>
<evidence type="ECO:0000313" key="9">
    <source>
        <dbReference type="Proteomes" id="UP000029257"/>
    </source>
</evidence>
<dbReference type="Proteomes" id="UP000029436">
    <property type="component" value="Unassembled WGS sequence"/>
</dbReference>
<dbReference type="RefSeq" id="WP_005967206.1">
    <property type="nucleotide sequence ID" value="NZ_JQHP01000001.1"/>
</dbReference>
<evidence type="ECO:0000256" key="6">
    <source>
        <dbReference type="SAM" id="Phobius"/>
    </source>
</evidence>
<evidence type="ECO:0000256" key="2">
    <source>
        <dbReference type="ARBA" id="ARBA00022475"/>
    </source>
</evidence>
<keyword evidence="2" id="KW-1003">Cell membrane</keyword>
<comment type="subcellular location">
    <subcellularLocation>
        <location evidence="1">Cell membrane</location>
        <topology evidence="1">Single-pass membrane protein</topology>
    </subcellularLocation>
</comment>
<dbReference type="InterPro" id="IPR025594">
    <property type="entry name" value="YebO"/>
</dbReference>
<evidence type="ECO:0000256" key="5">
    <source>
        <dbReference type="ARBA" id="ARBA00023136"/>
    </source>
</evidence>
<keyword evidence="10" id="KW-1185">Reference proteome</keyword>
<evidence type="ECO:0000256" key="4">
    <source>
        <dbReference type="ARBA" id="ARBA00022989"/>
    </source>
</evidence>
<reference evidence="9 10" key="1">
    <citation type="submission" date="2014-08" db="EMBL/GenBank/DDBJ databases">
        <title>Genome sequences of NCPPB Pectobacterium isolates.</title>
        <authorList>
            <person name="Glover R.H."/>
            <person name="Sapp M."/>
            <person name="Elphinstone J."/>
        </authorList>
    </citation>
    <scope>NUCLEOTIDE SEQUENCE [LARGE SCALE GENOMIC DNA]</scope>
    <source>
        <strain evidence="7 9">NCPPB 3701</strain>
        <strain evidence="8 10">NCPPB3702</strain>
    </source>
</reference>
<accession>A0AAW3EM36</accession>
<name>A0AAW3EM36_9GAMM</name>
<dbReference type="GO" id="GO:0005886">
    <property type="term" value="C:plasma membrane"/>
    <property type="evidence" value="ECO:0007669"/>
    <property type="project" value="UniProtKB-SubCell"/>
</dbReference>
<proteinExistence type="predicted"/>
<evidence type="ECO:0000313" key="10">
    <source>
        <dbReference type="Proteomes" id="UP000029436"/>
    </source>
</evidence>
<evidence type="ECO:0000313" key="8">
    <source>
        <dbReference type="EMBL" id="KGA30069.1"/>
    </source>
</evidence>